<dbReference type="Pfam" id="PF07247">
    <property type="entry name" value="AATase"/>
    <property type="match status" value="1"/>
</dbReference>
<dbReference type="AlphaFoldDB" id="G0V749"/>
<reference evidence="1 2" key="1">
    <citation type="journal article" date="2011" name="Proc. Natl. Acad. Sci. U.S.A.">
        <title>Evolutionary erosion of yeast sex chromosomes by mating-type switching accidents.</title>
        <authorList>
            <person name="Gordon J.L."/>
            <person name="Armisen D."/>
            <person name="Proux-Wera E."/>
            <person name="Oheigeartaigh S.S."/>
            <person name="Byrne K.P."/>
            <person name="Wolfe K.H."/>
        </authorList>
    </citation>
    <scope>NUCLEOTIDE SEQUENCE [LARGE SCALE GENOMIC DNA]</scope>
    <source>
        <strain evidence="2">ATCC 76901 / BCRC 22586 / CBS 4309 / NBRC 1992 / NRRL Y-12630</strain>
    </source>
</reference>
<dbReference type="OMA" id="TEINHIF"/>
<dbReference type="HOGENOM" id="CLU_599872_0_0_1"/>
<gene>
    <name evidence="1" type="primary">NCAS0A07390</name>
    <name evidence="1" type="ordered locus">NCAS_0A07390</name>
</gene>
<dbReference type="STRING" id="1064592.G0V749"/>
<dbReference type="PANTHER" id="PTHR28037:SF1">
    <property type="entry name" value="ALCOHOL O-ACETYLTRANSFERASE 1-RELATED"/>
    <property type="match status" value="1"/>
</dbReference>
<evidence type="ECO:0000313" key="2">
    <source>
        <dbReference type="Proteomes" id="UP000001640"/>
    </source>
</evidence>
<dbReference type="eggNOG" id="ENOG502RC91">
    <property type="taxonomic scope" value="Eukaryota"/>
</dbReference>
<dbReference type="GO" id="GO:0005886">
    <property type="term" value="C:plasma membrane"/>
    <property type="evidence" value="ECO:0007669"/>
    <property type="project" value="EnsemblFungi"/>
</dbReference>
<evidence type="ECO:0008006" key="3">
    <source>
        <dbReference type="Google" id="ProtNLM"/>
    </source>
</evidence>
<dbReference type="PANTHER" id="PTHR28037">
    <property type="entry name" value="ALCOHOL O-ACETYLTRANSFERASE 1-RELATED"/>
    <property type="match status" value="1"/>
</dbReference>
<dbReference type="EMBL" id="HE576752">
    <property type="protein sequence ID" value="CCC67297.1"/>
    <property type="molecule type" value="Genomic_DNA"/>
</dbReference>
<dbReference type="InterPro" id="IPR052058">
    <property type="entry name" value="Alcohol_O-acetyltransferase"/>
</dbReference>
<dbReference type="InterPro" id="IPR010828">
    <property type="entry name" value="Atf2/Sli1-like"/>
</dbReference>
<dbReference type="GO" id="GO:0005635">
    <property type="term" value="C:nuclear envelope"/>
    <property type="evidence" value="ECO:0007669"/>
    <property type="project" value="EnsemblFungi"/>
</dbReference>
<protein>
    <recommendedName>
        <fullName evidence="3">Condensation domain-containing protein</fullName>
    </recommendedName>
</protein>
<dbReference type="GeneID" id="96900776"/>
<organism evidence="1 2">
    <name type="scientific">Naumovozyma castellii</name>
    <name type="common">Yeast</name>
    <name type="synonym">Saccharomyces castellii</name>
    <dbReference type="NCBI Taxonomy" id="27288"/>
    <lineage>
        <taxon>Eukaryota</taxon>
        <taxon>Fungi</taxon>
        <taxon>Dikarya</taxon>
        <taxon>Ascomycota</taxon>
        <taxon>Saccharomycotina</taxon>
        <taxon>Saccharomycetes</taxon>
        <taxon>Saccharomycetales</taxon>
        <taxon>Saccharomycetaceae</taxon>
        <taxon>Naumovozyma</taxon>
    </lineage>
</organism>
<name>G0V749_NAUCA</name>
<sequence length="478" mass="54719">MLVRKLTSLEDFFCERSRLNLHSCFYLAVELNRLPNKQQLFKSLKAPIAKYPQLHYNITTKETSGDIYIKEIESPIFLEDVCEYKEWEQFAEDEINSIFQSYNFQYDQDTPLWKILLIPSKRIMVLLIDHVLFDGMSAVKFWECFVGSLSMSVESTEDDKILEMPLFQHEQANKTQSASSHAYESWPIPWSWKIKRRIAAMLWNWYPSAILAPPSNLFQFKKYSFPDGLLRQYPNDTSNSTGYVVRNDNRQWTLNVPTNSLQKILKSCKENNVSLTSFLVGLMTIALGKCNSDSYSGDIVSVGIPMNTRSVCSKYLKINDEDLQMGNFVGGLDFKQTMEGDLDIWQIASNANDFIKLNTGSKISDIINNVKLLDMIEAKDFVEKKVEYGKNGPPSTFEVTNLGFQAFKESCQDTSSFYIKNAIFNEPQGISDIATLSVISTSLGGLTVSISYPLDVSEEMKPCCDYIREYLKVNYEVK</sequence>
<dbReference type="RefSeq" id="XP_003673678.1">
    <property type="nucleotide sequence ID" value="XM_003673630.1"/>
</dbReference>
<proteinExistence type="predicted"/>
<dbReference type="KEGG" id="ncs:NCAS_0A07390"/>
<keyword evidence="2" id="KW-1185">Reference proteome</keyword>
<dbReference type="InParanoid" id="G0V749"/>
<accession>G0V749</accession>
<dbReference type="GO" id="GO:0008080">
    <property type="term" value="F:N-acetyltransferase activity"/>
    <property type="evidence" value="ECO:0007669"/>
    <property type="project" value="EnsemblFungi"/>
</dbReference>
<reference key="2">
    <citation type="submission" date="2011-08" db="EMBL/GenBank/DDBJ databases">
        <title>Genome sequence of Naumovozyma castellii.</title>
        <authorList>
            <person name="Gordon J.L."/>
            <person name="Armisen D."/>
            <person name="Proux-Wera E."/>
            <person name="OhEigeartaigh S.S."/>
            <person name="Byrne K.P."/>
            <person name="Wolfe K.H."/>
        </authorList>
    </citation>
    <scope>NUCLEOTIDE SEQUENCE</scope>
    <source>
        <strain>Type strain:CBS 4309</strain>
    </source>
</reference>
<dbReference type="OrthoDB" id="2150604at2759"/>
<dbReference type="GO" id="GO:0009410">
    <property type="term" value="P:response to xenobiotic stimulus"/>
    <property type="evidence" value="ECO:0007669"/>
    <property type="project" value="EnsemblFungi"/>
</dbReference>
<dbReference type="Proteomes" id="UP000001640">
    <property type="component" value="Chromosome 1"/>
</dbReference>
<dbReference type="FunCoup" id="G0V749">
    <property type="interactions" value="18"/>
</dbReference>
<evidence type="ECO:0000313" key="1">
    <source>
        <dbReference type="EMBL" id="CCC67297.1"/>
    </source>
</evidence>